<dbReference type="Gene3D" id="3.30.420.10">
    <property type="entry name" value="Ribonuclease H-like superfamily/Ribonuclease H"/>
    <property type="match status" value="1"/>
</dbReference>
<evidence type="ECO:0000313" key="4">
    <source>
        <dbReference type="Proteomes" id="UP001501411"/>
    </source>
</evidence>
<dbReference type="CDD" id="cd06127">
    <property type="entry name" value="DEDDh"/>
    <property type="match status" value="1"/>
</dbReference>
<keyword evidence="1" id="KW-0812">Transmembrane</keyword>
<dbReference type="EMBL" id="BAABIQ010000032">
    <property type="protein sequence ID" value="GAA4792570.1"/>
    <property type="molecule type" value="Genomic_DNA"/>
</dbReference>
<dbReference type="Pfam" id="PF00929">
    <property type="entry name" value="RNase_T"/>
    <property type="match status" value="1"/>
</dbReference>
<reference evidence="4" key="1">
    <citation type="journal article" date="2019" name="Int. J. Syst. Evol. Microbiol.">
        <title>The Global Catalogue of Microorganisms (GCM) 10K type strain sequencing project: providing services to taxonomists for standard genome sequencing and annotation.</title>
        <authorList>
            <consortium name="The Broad Institute Genomics Platform"/>
            <consortium name="The Broad Institute Genome Sequencing Center for Infectious Disease"/>
            <person name="Wu L."/>
            <person name="Ma J."/>
        </authorList>
    </citation>
    <scope>NUCLEOTIDE SEQUENCE [LARGE SCALE GENOMIC DNA]</scope>
    <source>
        <strain evidence="4">JCM 18200</strain>
    </source>
</reference>
<feature type="transmembrane region" description="Helical" evidence="1">
    <location>
        <begin position="217"/>
        <end position="235"/>
    </location>
</feature>
<dbReference type="InterPro" id="IPR036397">
    <property type="entry name" value="RNaseH_sf"/>
</dbReference>
<comment type="caution">
    <text evidence="3">The sequence shown here is derived from an EMBL/GenBank/DDBJ whole genome shotgun (WGS) entry which is preliminary data.</text>
</comment>
<dbReference type="RefSeq" id="WP_345231723.1">
    <property type="nucleotide sequence ID" value="NZ_BAABIQ010000032.1"/>
</dbReference>
<sequence length="239" mass="27788">MQEYLLFVDTETTGLPRKWTADYGVRDNWPSAVQVAWVLYTRDGREIKRENFYVSDNDVPITSRAQEIHGLEPVYLARHGVPRQLVMQRLAEDLNQYQPLVIGHFVLLDFHVLNADFMRCTIASPLEKARLYCTMLASVRHIKKPWRKYLRLNELYQELFGKPLGAMHHALVDAEATAACFFELWKRGEIDETAVAAQQHRLRQGRECNATGITRPWQWLLIFVVVLMLIGFVFLRNSA</sequence>
<evidence type="ECO:0000256" key="1">
    <source>
        <dbReference type="SAM" id="Phobius"/>
    </source>
</evidence>
<dbReference type="Proteomes" id="UP001501411">
    <property type="component" value="Unassembled WGS sequence"/>
</dbReference>
<name>A0ABP9B9Q5_9SPHI</name>
<keyword evidence="1" id="KW-1133">Transmembrane helix</keyword>
<dbReference type="SMART" id="SM00479">
    <property type="entry name" value="EXOIII"/>
    <property type="match status" value="1"/>
</dbReference>
<gene>
    <name evidence="3" type="ORF">GCM10023231_20940</name>
</gene>
<dbReference type="InterPro" id="IPR013520">
    <property type="entry name" value="Ribonucl_H"/>
</dbReference>
<keyword evidence="4" id="KW-1185">Reference proteome</keyword>
<protein>
    <recommendedName>
        <fullName evidence="2">Exonuclease domain-containing protein</fullName>
    </recommendedName>
</protein>
<evidence type="ECO:0000259" key="2">
    <source>
        <dbReference type="SMART" id="SM00479"/>
    </source>
</evidence>
<dbReference type="SUPFAM" id="SSF53098">
    <property type="entry name" value="Ribonuclease H-like"/>
    <property type="match status" value="1"/>
</dbReference>
<feature type="domain" description="Exonuclease" evidence="2">
    <location>
        <begin position="4"/>
        <end position="190"/>
    </location>
</feature>
<organism evidence="3 4">
    <name type="scientific">Olivibacter ginsenosidimutans</name>
    <dbReference type="NCBI Taxonomy" id="1176537"/>
    <lineage>
        <taxon>Bacteria</taxon>
        <taxon>Pseudomonadati</taxon>
        <taxon>Bacteroidota</taxon>
        <taxon>Sphingobacteriia</taxon>
        <taxon>Sphingobacteriales</taxon>
        <taxon>Sphingobacteriaceae</taxon>
        <taxon>Olivibacter</taxon>
    </lineage>
</organism>
<accession>A0ABP9B9Q5</accession>
<keyword evidence="1" id="KW-0472">Membrane</keyword>
<dbReference type="InterPro" id="IPR012337">
    <property type="entry name" value="RNaseH-like_sf"/>
</dbReference>
<proteinExistence type="predicted"/>
<evidence type="ECO:0000313" key="3">
    <source>
        <dbReference type="EMBL" id="GAA4792570.1"/>
    </source>
</evidence>